<reference evidence="2" key="1">
    <citation type="submission" date="2022-11" db="UniProtKB">
        <authorList>
            <consortium name="WormBaseParasite"/>
        </authorList>
    </citation>
    <scope>IDENTIFICATION</scope>
</reference>
<evidence type="ECO:0000313" key="1">
    <source>
        <dbReference type="Proteomes" id="UP000887564"/>
    </source>
</evidence>
<dbReference type="Proteomes" id="UP000887564">
    <property type="component" value="Unplaced"/>
</dbReference>
<dbReference type="AlphaFoldDB" id="A0A914R7A6"/>
<keyword evidence="1" id="KW-1185">Reference proteome</keyword>
<name>A0A914R7A6_PAREQ</name>
<dbReference type="WBParaSite" id="PEQ_0000056101-mRNA-1">
    <property type="protein sequence ID" value="PEQ_0000056101-mRNA-1"/>
    <property type="gene ID" value="PEQ_0000056101"/>
</dbReference>
<protein>
    <submittedName>
        <fullName evidence="2">Uncharacterized protein</fullName>
    </submittedName>
</protein>
<sequence length="37" mass="4590">MKVWMVIQVKTVHVVEMEFIYLHHLRALMLVRRYCCI</sequence>
<evidence type="ECO:0000313" key="2">
    <source>
        <dbReference type="WBParaSite" id="PEQ_0000056101-mRNA-1"/>
    </source>
</evidence>
<proteinExistence type="predicted"/>
<accession>A0A914R7A6</accession>
<organism evidence="1 2">
    <name type="scientific">Parascaris equorum</name>
    <name type="common">Equine roundworm</name>
    <dbReference type="NCBI Taxonomy" id="6256"/>
    <lineage>
        <taxon>Eukaryota</taxon>
        <taxon>Metazoa</taxon>
        <taxon>Ecdysozoa</taxon>
        <taxon>Nematoda</taxon>
        <taxon>Chromadorea</taxon>
        <taxon>Rhabditida</taxon>
        <taxon>Spirurina</taxon>
        <taxon>Ascaridomorpha</taxon>
        <taxon>Ascaridoidea</taxon>
        <taxon>Ascarididae</taxon>
        <taxon>Parascaris</taxon>
    </lineage>
</organism>